<sequence>MGYETALLVDESRARQAMIQLADGSMFAPLAPSPEGMSPGAIACGLANACRFGGQTPRYYSVAQHSVLVALLAPDALDVQRYALLHDAEEAFGLPDLPTPMKPFFPQFVEAQERIGRMALDRYGVDPDLKRVVKPYDTLALAIEKRDLKEASEGYLHDLPAPPGWVRIRPLTPRPAERLFRAAMARVFGDGRPVDRGWLSAQAGFDLRGIG</sequence>
<dbReference type="Proteomes" id="UP000244224">
    <property type="component" value="Unassembled WGS sequence"/>
</dbReference>
<accession>A0A2T6B8P7</accession>
<proteinExistence type="predicted"/>
<dbReference type="Gene3D" id="1.10.3210.10">
    <property type="entry name" value="Hypothetical protein af1432"/>
    <property type="match status" value="1"/>
</dbReference>
<evidence type="ECO:0000313" key="1">
    <source>
        <dbReference type="EMBL" id="PTX52433.1"/>
    </source>
</evidence>
<dbReference type="AlphaFoldDB" id="A0A2T6B8P7"/>
<protein>
    <recommendedName>
        <fullName evidence="3">HD domain-containing protein</fullName>
    </recommendedName>
</protein>
<keyword evidence="2" id="KW-1185">Reference proteome</keyword>
<reference evidence="1 2" key="1">
    <citation type="submission" date="2018-04" db="EMBL/GenBank/DDBJ databases">
        <title>Genomic Encyclopedia of Archaeal and Bacterial Type Strains, Phase II (KMG-II): from individual species to whole genera.</title>
        <authorList>
            <person name="Goeker M."/>
        </authorList>
    </citation>
    <scope>NUCLEOTIDE SEQUENCE [LARGE SCALE GENOMIC DNA]</scope>
    <source>
        <strain evidence="1 2">DSM 21823</strain>
    </source>
</reference>
<dbReference type="EMBL" id="QBKP01000002">
    <property type="protein sequence ID" value="PTX52433.1"/>
    <property type="molecule type" value="Genomic_DNA"/>
</dbReference>
<dbReference type="SUPFAM" id="SSF109604">
    <property type="entry name" value="HD-domain/PDEase-like"/>
    <property type="match status" value="1"/>
</dbReference>
<evidence type="ECO:0000313" key="2">
    <source>
        <dbReference type="Proteomes" id="UP000244224"/>
    </source>
</evidence>
<evidence type="ECO:0008006" key="3">
    <source>
        <dbReference type="Google" id="ProtNLM"/>
    </source>
</evidence>
<gene>
    <name evidence="1" type="ORF">C8N34_102212</name>
</gene>
<organism evidence="1 2">
    <name type="scientific">Gemmobacter caeni</name>
    <dbReference type="NCBI Taxonomy" id="589035"/>
    <lineage>
        <taxon>Bacteria</taxon>
        <taxon>Pseudomonadati</taxon>
        <taxon>Pseudomonadota</taxon>
        <taxon>Alphaproteobacteria</taxon>
        <taxon>Rhodobacterales</taxon>
        <taxon>Paracoccaceae</taxon>
        <taxon>Gemmobacter</taxon>
    </lineage>
</organism>
<name>A0A2T6B8P7_9RHOB</name>
<comment type="caution">
    <text evidence="1">The sequence shown here is derived from an EMBL/GenBank/DDBJ whole genome shotgun (WGS) entry which is preliminary data.</text>
</comment>